<organism evidence="2 3">
    <name type="scientific">Cryphonectria parasitica (strain ATCC 38755 / EP155)</name>
    <dbReference type="NCBI Taxonomy" id="660469"/>
    <lineage>
        <taxon>Eukaryota</taxon>
        <taxon>Fungi</taxon>
        <taxon>Dikarya</taxon>
        <taxon>Ascomycota</taxon>
        <taxon>Pezizomycotina</taxon>
        <taxon>Sordariomycetes</taxon>
        <taxon>Sordariomycetidae</taxon>
        <taxon>Diaporthales</taxon>
        <taxon>Cryphonectriaceae</taxon>
        <taxon>Cryphonectria-Endothia species complex</taxon>
        <taxon>Cryphonectria</taxon>
    </lineage>
</organism>
<feature type="transmembrane region" description="Helical" evidence="1">
    <location>
        <begin position="44"/>
        <end position="69"/>
    </location>
</feature>
<dbReference type="PANTHER" id="PTHR42083">
    <property type="entry name" value="MARVEL DOMAIN-CONTAINING PROTEIN"/>
    <property type="match status" value="1"/>
</dbReference>
<feature type="non-terminal residue" evidence="2">
    <location>
        <position position="162"/>
    </location>
</feature>
<reference evidence="2" key="1">
    <citation type="journal article" date="2020" name="Phytopathology">
        <title>Genome sequence of the chestnut blight fungus Cryphonectria parasitica EP155: A fundamental resource for an archetypical invasive plant pathogen.</title>
        <authorList>
            <person name="Crouch J.A."/>
            <person name="Dawe A."/>
            <person name="Aerts A."/>
            <person name="Barry K."/>
            <person name="Churchill A.C.L."/>
            <person name="Grimwood J."/>
            <person name="Hillman B."/>
            <person name="Milgroom M.G."/>
            <person name="Pangilinan J."/>
            <person name="Smith M."/>
            <person name="Salamov A."/>
            <person name="Schmutz J."/>
            <person name="Yadav J."/>
            <person name="Grigoriev I.V."/>
            <person name="Nuss D."/>
        </authorList>
    </citation>
    <scope>NUCLEOTIDE SEQUENCE</scope>
    <source>
        <strain evidence="2">EP155</strain>
    </source>
</reference>
<feature type="non-terminal residue" evidence="2">
    <location>
        <position position="1"/>
    </location>
</feature>
<evidence type="ECO:0000313" key="3">
    <source>
        <dbReference type="Proteomes" id="UP000803844"/>
    </source>
</evidence>
<evidence type="ECO:0000313" key="2">
    <source>
        <dbReference type="EMBL" id="KAF3761620.1"/>
    </source>
</evidence>
<dbReference type="RefSeq" id="XP_040772599.1">
    <property type="nucleotide sequence ID" value="XM_040915637.1"/>
</dbReference>
<proteinExistence type="predicted"/>
<name>A0A9P4XVN7_CRYP1</name>
<gene>
    <name evidence="2" type="ORF">M406DRAFT_223020</name>
</gene>
<feature type="transmembrane region" description="Helical" evidence="1">
    <location>
        <begin position="122"/>
        <end position="142"/>
    </location>
</feature>
<feature type="transmembrane region" description="Helical" evidence="1">
    <location>
        <begin position="81"/>
        <end position="102"/>
    </location>
</feature>
<keyword evidence="3" id="KW-1185">Reference proteome</keyword>
<accession>A0A9P4XVN7</accession>
<evidence type="ECO:0008006" key="4">
    <source>
        <dbReference type="Google" id="ProtNLM"/>
    </source>
</evidence>
<dbReference type="Proteomes" id="UP000803844">
    <property type="component" value="Unassembled WGS sequence"/>
</dbReference>
<keyword evidence="1" id="KW-1133">Transmembrane helix</keyword>
<sequence length="162" mass="18013">LRAWENIPRLVVRGLQFLFGLIIVGIYGVRVGDGQKNAADASSAWWFGMIVAVLACISALILAFTAPFGMVSKRCKTHHMFGWDLSIFLLWIIVFGVFMGIFHNRSSDDSYKGSSTGVEKSAAWLDLVNALFWLVSGVYGAVKTWAGRRRDALKDQAQNRLL</sequence>
<comment type="caution">
    <text evidence="2">The sequence shown here is derived from an EMBL/GenBank/DDBJ whole genome shotgun (WGS) entry which is preliminary data.</text>
</comment>
<dbReference type="EMBL" id="MU032351">
    <property type="protein sequence ID" value="KAF3761620.1"/>
    <property type="molecule type" value="Genomic_DNA"/>
</dbReference>
<feature type="transmembrane region" description="Helical" evidence="1">
    <location>
        <begin position="12"/>
        <end position="32"/>
    </location>
</feature>
<keyword evidence="1" id="KW-0812">Transmembrane</keyword>
<dbReference type="GeneID" id="63832766"/>
<protein>
    <recommendedName>
        <fullName evidence="4">MARVEL domain-containing protein</fullName>
    </recommendedName>
</protein>
<evidence type="ECO:0000256" key="1">
    <source>
        <dbReference type="SAM" id="Phobius"/>
    </source>
</evidence>
<dbReference type="OrthoDB" id="5363290at2759"/>
<dbReference type="AlphaFoldDB" id="A0A9P4XVN7"/>
<dbReference type="PANTHER" id="PTHR42083:SF1">
    <property type="entry name" value="MARVEL DOMAIN-CONTAINING PROTEIN"/>
    <property type="match status" value="1"/>
</dbReference>
<keyword evidence="1" id="KW-0472">Membrane</keyword>